<dbReference type="EMBL" id="OC016108">
    <property type="protein sequence ID" value="CAD7268750.1"/>
    <property type="molecule type" value="Genomic_DNA"/>
</dbReference>
<feature type="transmembrane region" description="Helical" evidence="1">
    <location>
        <begin position="121"/>
        <end position="145"/>
    </location>
</feature>
<proteinExistence type="predicted"/>
<evidence type="ECO:0000313" key="2">
    <source>
        <dbReference type="EMBL" id="CAD7268750.1"/>
    </source>
</evidence>
<keyword evidence="1" id="KW-0812">Transmembrane</keyword>
<sequence>MIIITTTYPPVPRQLPNPPQHVDSNLLRIASSQVITTTYPPVPLLLPNPPQHVDSNLLRLASSQVITTTYPPVPLLLPNPPQHVDSNLLRLAFSWGLIVTVYPEAKPLAAHRGGMYVLSMIDWYAGSISVILICIVEVVIVGWIYGE</sequence>
<dbReference type="SUPFAM" id="SSF161070">
    <property type="entry name" value="SNF-like"/>
    <property type="match status" value="1"/>
</dbReference>
<keyword evidence="1" id="KW-1133">Transmembrane helix</keyword>
<dbReference type="AlphaFoldDB" id="A0A7R9B964"/>
<evidence type="ECO:0000256" key="1">
    <source>
        <dbReference type="SAM" id="Phobius"/>
    </source>
</evidence>
<dbReference type="InterPro" id="IPR037272">
    <property type="entry name" value="SNS_sf"/>
</dbReference>
<accession>A0A7R9B964</accession>
<gene>
    <name evidence="2" type="ORF">TSIB3V08_LOCUS12750</name>
</gene>
<organism evidence="2">
    <name type="scientific">Timema shepardi</name>
    <name type="common">Walking stick</name>
    <dbReference type="NCBI Taxonomy" id="629360"/>
    <lineage>
        <taxon>Eukaryota</taxon>
        <taxon>Metazoa</taxon>
        <taxon>Ecdysozoa</taxon>
        <taxon>Arthropoda</taxon>
        <taxon>Hexapoda</taxon>
        <taxon>Insecta</taxon>
        <taxon>Pterygota</taxon>
        <taxon>Neoptera</taxon>
        <taxon>Polyneoptera</taxon>
        <taxon>Phasmatodea</taxon>
        <taxon>Timematodea</taxon>
        <taxon>Timematoidea</taxon>
        <taxon>Timematidae</taxon>
        <taxon>Timema</taxon>
    </lineage>
</organism>
<keyword evidence="1" id="KW-0472">Membrane</keyword>
<reference evidence="2" key="1">
    <citation type="submission" date="2020-11" db="EMBL/GenBank/DDBJ databases">
        <authorList>
            <person name="Tran Van P."/>
        </authorList>
    </citation>
    <scope>NUCLEOTIDE SEQUENCE</scope>
</reference>
<name>A0A7R9B964_TIMSH</name>
<protein>
    <submittedName>
        <fullName evidence="2">Uncharacterized protein</fullName>
    </submittedName>
</protein>